<gene>
    <name evidence="3" type="ORF">K457DRAFT_23017</name>
</gene>
<keyword evidence="2" id="KW-1133">Transmembrane helix</keyword>
<keyword evidence="2" id="KW-0472">Membrane</keyword>
<feature type="region of interest" description="Disordered" evidence="1">
    <location>
        <begin position="267"/>
        <end position="288"/>
    </location>
</feature>
<feature type="region of interest" description="Disordered" evidence="1">
    <location>
        <begin position="409"/>
        <end position="435"/>
    </location>
</feature>
<dbReference type="EMBL" id="KV442077">
    <property type="protein sequence ID" value="OAQ25554.1"/>
    <property type="molecule type" value="Genomic_DNA"/>
</dbReference>
<organism evidence="3 4">
    <name type="scientific">Linnemannia elongata AG-77</name>
    <dbReference type="NCBI Taxonomy" id="1314771"/>
    <lineage>
        <taxon>Eukaryota</taxon>
        <taxon>Fungi</taxon>
        <taxon>Fungi incertae sedis</taxon>
        <taxon>Mucoromycota</taxon>
        <taxon>Mortierellomycotina</taxon>
        <taxon>Mortierellomycetes</taxon>
        <taxon>Mortierellales</taxon>
        <taxon>Mortierellaceae</taxon>
        <taxon>Linnemannia</taxon>
    </lineage>
</organism>
<evidence type="ECO:0000313" key="3">
    <source>
        <dbReference type="EMBL" id="OAQ25554.1"/>
    </source>
</evidence>
<feature type="transmembrane region" description="Helical" evidence="2">
    <location>
        <begin position="47"/>
        <end position="74"/>
    </location>
</feature>
<feature type="compositionally biased region" description="Polar residues" evidence="1">
    <location>
        <begin position="153"/>
        <end position="172"/>
    </location>
</feature>
<evidence type="ECO:0000313" key="4">
    <source>
        <dbReference type="Proteomes" id="UP000078512"/>
    </source>
</evidence>
<keyword evidence="2" id="KW-0812">Transmembrane</keyword>
<feature type="region of interest" description="Disordered" evidence="1">
    <location>
        <begin position="503"/>
        <end position="534"/>
    </location>
</feature>
<name>A0A197JMF9_9FUNG</name>
<proteinExistence type="predicted"/>
<dbReference type="AlphaFoldDB" id="A0A197JMF9"/>
<evidence type="ECO:0000256" key="2">
    <source>
        <dbReference type="SAM" id="Phobius"/>
    </source>
</evidence>
<dbReference type="Proteomes" id="UP000078512">
    <property type="component" value="Unassembled WGS sequence"/>
</dbReference>
<sequence length="553" mass="60484">MSSTSSATTGIATVGRYTYTLPTSIYSYSPNPNPKVMGDLDNKPPGYQWSIIILIAFSCLVLLGAVIGSALYWFRYRAKWRMEEKEAFEIIYPRDKAKARNSCGFEGEGESDGHGNGESGGVVKSGRLVRKPEGAVVVEGEKRAKRLAFSGHRVSNNGFNDNSRPQGQQRQAGATVEQENDEVVKIEIALGQSNALEAECWMEEDRRRYQELSELTKSPVFVQHHQALLPQRPFQPQSSVGQYSPSFSQYLRPQSLQSQQHILLQQHQHLQEQEQHQRQHEQGKPIRKPWQLPLGLYDQLFRKKSRTALSRASSKWVGGMDSLSPTLSTSLPPLPSLLSSSAAPSAVSTTPLSVDVGLSTSQPPPGLSRLTTFNTPSYPAPSSATPTTTPTRPFRIKIGGARYCLTPGSTSPCPSSSSAPRSPSSTVFTSSSLQPSLSPAPINIDSPTQPWNSVPACAFPMPLSTTSLSISDGGGARTPQTVSPIESLPILQGVSKRTVHACVGPPQAEDEEEKEEEDRGKKGDERELEESVMSPTVTLVSTQFRRFYDLEIN</sequence>
<evidence type="ECO:0000256" key="1">
    <source>
        <dbReference type="SAM" id="MobiDB-lite"/>
    </source>
</evidence>
<feature type="region of interest" description="Disordered" evidence="1">
    <location>
        <begin position="153"/>
        <end position="178"/>
    </location>
</feature>
<keyword evidence="4" id="KW-1185">Reference proteome</keyword>
<protein>
    <submittedName>
        <fullName evidence="3">Uncharacterized protein</fullName>
    </submittedName>
</protein>
<reference evidence="3 4" key="1">
    <citation type="submission" date="2016-05" db="EMBL/GenBank/DDBJ databases">
        <title>Genome sequencing reveals origins of a unique bacterial endosymbiosis in the earliest lineages of terrestrial Fungi.</title>
        <authorList>
            <consortium name="DOE Joint Genome Institute"/>
            <person name="Uehling J."/>
            <person name="Gryganskyi A."/>
            <person name="Hameed K."/>
            <person name="Tschaplinski T."/>
            <person name="Misztal P."/>
            <person name="Wu S."/>
            <person name="Desiro A."/>
            <person name="Vande Pol N."/>
            <person name="Du Z.-Y."/>
            <person name="Zienkiewicz A."/>
            <person name="Zienkiewicz K."/>
            <person name="Morin E."/>
            <person name="Tisserant E."/>
            <person name="Splivallo R."/>
            <person name="Hainaut M."/>
            <person name="Henrissat B."/>
            <person name="Ohm R."/>
            <person name="Kuo A."/>
            <person name="Yan J."/>
            <person name="Lipzen A."/>
            <person name="Nolan M."/>
            <person name="Labutti K."/>
            <person name="Barry K."/>
            <person name="Goldstein A."/>
            <person name="Labbe J."/>
            <person name="Schadt C."/>
            <person name="Tuskan G."/>
            <person name="Grigoriev I."/>
            <person name="Martin F."/>
            <person name="Vilgalys R."/>
            <person name="Bonito G."/>
        </authorList>
    </citation>
    <scope>NUCLEOTIDE SEQUENCE [LARGE SCALE GENOMIC DNA]</scope>
    <source>
        <strain evidence="3 4">AG-77</strain>
    </source>
</reference>
<feature type="compositionally biased region" description="Basic and acidic residues" evidence="1">
    <location>
        <begin position="269"/>
        <end position="284"/>
    </location>
</feature>
<accession>A0A197JMF9</accession>
<feature type="region of interest" description="Disordered" evidence="1">
    <location>
        <begin position="102"/>
        <end position="125"/>
    </location>
</feature>
<dbReference type="OrthoDB" id="2447468at2759"/>